<keyword evidence="2" id="KW-0472">Membrane</keyword>
<feature type="region of interest" description="Disordered" evidence="1">
    <location>
        <begin position="125"/>
        <end position="149"/>
    </location>
</feature>
<feature type="compositionally biased region" description="Low complexity" evidence="1">
    <location>
        <begin position="694"/>
        <end position="706"/>
    </location>
</feature>
<dbReference type="InterPro" id="IPR051413">
    <property type="entry name" value="K/Na_HCN_channel"/>
</dbReference>
<dbReference type="InterPro" id="IPR018490">
    <property type="entry name" value="cNMP-bd_dom_sf"/>
</dbReference>
<sequence length="706" mass="79007">MSQAAAGFRAQDEFFELHRRLGECYAAEISKWKRAAGVPSPVPSPDAWGASSVSHSIGALACRGRKVNSQTSLSLCPALPELTYAECPRGEPESIDNDDTSEYGGEKQTQTFGTASLPVARVHQPHAHWSKSSQRRISRRTSVTTAAATRDKDHTLTDLSRSGRSGSRHSTPFRRCAACFSALPLRPGGRIRYLWDLCSIVFVLHDALLLPLYFFGLQRLFVVKSLAWCARLFWMADLVVNMLTGYYEMGVMVQDLRKTFCRYMRTWLLIDLLCVVEDWTRLTSADCESDPEKEFISLLRVLRLLKLRKMGAQIQEQFQTHSTSVKFNLLGTLTGLVIVNHIIACCWYGLSKVGDSQGTDTWLKLKGWDDADPMFQYVASYYWAFSQLGVGSTEIHCSNMLEYVFASFVAMASLLIFSTLVSTMTSLMTTLNKIQEAEIAQFRALRRFLAYNHIPQELSTRIVQFVQHSYPQKSTEKSVQDGDLAVLEMLSSPLKAELRFARFRKNLDCLPFLRKLMMSDDLQITRLTHKLAGHLDLLLVAPGDAVFFSDSNAQACYMNLSGTLKYYQAASSEDAPDDIWLVEMCLWTPWEFMGTLVAEEVSHLVSLNEDHFKQTICESAVAQKMASAYAMRYVSQLTACKVTSDLWLCNEADSAQAPSVSVSATPVVPQSHLLSVVRRLSRRSHESGPGARRVSPVVPSPDSSAT</sequence>
<dbReference type="Proteomes" id="UP000604046">
    <property type="component" value="Unassembled WGS sequence"/>
</dbReference>
<dbReference type="SUPFAM" id="SSF51206">
    <property type="entry name" value="cAMP-binding domain-like"/>
    <property type="match status" value="1"/>
</dbReference>
<name>A0A812GE45_9DINO</name>
<reference evidence="3" key="1">
    <citation type="submission" date="2021-02" db="EMBL/GenBank/DDBJ databases">
        <authorList>
            <person name="Dougan E. K."/>
            <person name="Rhodes N."/>
            <person name="Thang M."/>
            <person name="Chan C."/>
        </authorList>
    </citation>
    <scope>NUCLEOTIDE SEQUENCE</scope>
</reference>
<evidence type="ECO:0000256" key="2">
    <source>
        <dbReference type="SAM" id="Phobius"/>
    </source>
</evidence>
<keyword evidence="2" id="KW-1133">Transmembrane helix</keyword>
<comment type="caution">
    <text evidence="3">The sequence shown here is derived from an EMBL/GenBank/DDBJ whole genome shotgun (WGS) entry which is preliminary data.</text>
</comment>
<dbReference type="PANTHER" id="PTHR45689">
    <property type="entry name" value="I[[H]] CHANNEL, ISOFORM E"/>
    <property type="match status" value="1"/>
</dbReference>
<feature type="region of interest" description="Disordered" evidence="1">
    <location>
        <begin position="87"/>
        <end position="108"/>
    </location>
</feature>
<dbReference type="GO" id="GO:0003254">
    <property type="term" value="P:regulation of membrane depolarization"/>
    <property type="evidence" value="ECO:0007669"/>
    <property type="project" value="TreeGrafter"/>
</dbReference>
<dbReference type="EMBL" id="CAJNDS010000015">
    <property type="protein sequence ID" value="CAE6917803.1"/>
    <property type="molecule type" value="Genomic_DNA"/>
</dbReference>
<evidence type="ECO:0000313" key="4">
    <source>
        <dbReference type="Proteomes" id="UP000604046"/>
    </source>
</evidence>
<feature type="transmembrane region" description="Helical" evidence="2">
    <location>
        <begin position="193"/>
        <end position="213"/>
    </location>
</feature>
<dbReference type="OrthoDB" id="422763at2759"/>
<organism evidence="3 4">
    <name type="scientific">Symbiodinium natans</name>
    <dbReference type="NCBI Taxonomy" id="878477"/>
    <lineage>
        <taxon>Eukaryota</taxon>
        <taxon>Sar</taxon>
        <taxon>Alveolata</taxon>
        <taxon>Dinophyceae</taxon>
        <taxon>Suessiales</taxon>
        <taxon>Symbiodiniaceae</taxon>
        <taxon>Symbiodinium</taxon>
    </lineage>
</organism>
<dbReference type="PANTHER" id="PTHR45689:SF5">
    <property type="entry name" value="I[[H]] CHANNEL, ISOFORM E"/>
    <property type="match status" value="1"/>
</dbReference>
<keyword evidence="2" id="KW-0812">Transmembrane</keyword>
<gene>
    <name evidence="3" type="primary">CNGA1</name>
    <name evidence="3" type="ORF">SNAT2548_LOCUS360</name>
</gene>
<dbReference type="Gene3D" id="1.10.287.70">
    <property type="match status" value="1"/>
</dbReference>
<feature type="transmembrane region" description="Helical" evidence="2">
    <location>
        <begin position="403"/>
        <end position="423"/>
    </location>
</feature>
<dbReference type="AlphaFoldDB" id="A0A812GE45"/>
<feature type="transmembrane region" description="Helical" evidence="2">
    <location>
        <begin position="327"/>
        <end position="350"/>
    </location>
</feature>
<dbReference type="Gene3D" id="1.10.287.630">
    <property type="entry name" value="Helix hairpin bin"/>
    <property type="match status" value="1"/>
</dbReference>
<dbReference type="GO" id="GO:0005249">
    <property type="term" value="F:voltage-gated potassium channel activity"/>
    <property type="evidence" value="ECO:0007669"/>
    <property type="project" value="TreeGrafter"/>
</dbReference>
<feature type="region of interest" description="Disordered" evidence="1">
    <location>
        <begin position="682"/>
        <end position="706"/>
    </location>
</feature>
<feature type="compositionally biased region" description="Basic residues" evidence="1">
    <location>
        <begin position="125"/>
        <end position="139"/>
    </location>
</feature>
<proteinExistence type="predicted"/>
<dbReference type="SUPFAM" id="SSF81324">
    <property type="entry name" value="Voltage-gated potassium channels"/>
    <property type="match status" value="1"/>
</dbReference>
<evidence type="ECO:0000256" key="1">
    <source>
        <dbReference type="SAM" id="MobiDB-lite"/>
    </source>
</evidence>
<evidence type="ECO:0000313" key="3">
    <source>
        <dbReference type="EMBL" id="CAE6917803.1"/>
    </source>
</evidence>
<dbReference type="GO" id="GO:0035725">
    <property type="term" value="P:sodium ion transmembrane transport"/>
    <property type="evidence" value="ECO:0007669"/>
    <property type="project" value="TreeGrafter"/>
</dbReference>
<keyword evidence="4" id="KW-1185">Reference proteome</keyword>
<protein>
    <submittedName>
        <fullName evidence="3">CNGA1 protein</fullName>
    </submittedName>
</protein>
<feature type="transmembrane region" description="Helical" evidence="2">
    <location>
        <begin position="225"/>
        <end position="247"/>
    </location>
</feature>
<dbReference type="GO" id="GO:0098855">
    <property type="term" value="C:HCN channel complex"/>
    <property type="evidence" value="ECO:0007669"/>
    <property type="project" value="TreeGrafter"/>
</dbReference>
<accession>A0A812GE45</accession>